<dbReference type="GO" id="GO:0005634">
    <property type="term" value="C:nucleus"/>
    <property type="evidence" value="ECO:0007669"/>
    <property type="project" value="TreeGrafter"/>
</dbReference>
<dbReference type="InterPro" id="IPR003226">
    <property type="entry name" value="MYG1_exonuclease"/>
</dbReference>
<name>M1KB22_ENCCN</name>
<dbReference type="GO" id="GO:0005737">
    <property type="term" value="C:cytoplasm"/>
    <property type="evidence" value="ECO:0007669"/>
    <property type="project" value="TreeGrafter"/>
</dbReference>
<dbReference type="EMBL" id="KC513618">
    <property type="protein sequence ID" value="AGE96410.1"/>
    <property type="molecule type" value="Genomic_DNA"/>
</dbReference>
<dbReference type="OMA" id="FHANSWL"/>
<protein>
    <submittedName>
        <fullName evidence="2">Uncharacterized protein</fullName>
    </submittedName>
</protein>
<proteinExistence type="inferred from homology"/>
<organism evidence="2">
    <name type="scientific">Encephalitozoon cuniculi</name>
    <name type="common">Microsporidian parasite</name>
    <dbReference type="NCBI Taxonomy" id="6035"/>
    <lineage>
        <taxon>Eukaryota</taxon>
        <taxon>Fungi</taxon>
        <taxon>Fungi incertae sedis</taxon>
        <taxon>Microsporidia</taxon>
        <taxon>Unikaryonidae</taxon>
        <taxon>Encephalitozoon</taxon>
    </lineage>
</organism>
<accession>M1KB22</accession>
<comment type="similarity">
    <text evidence="1">Belongs to the MYG1 family.</text>
</comment>
<evidence type="ECO:0000256" key="1">
    <source>
        <dbReference type="ARBA" id="ARBA00010105"/>
    </source>
</evidence>
<dbReference type="VEuPathDB" id="MicrosporidiaDB:M970_031300"/>
<dbReference type="Pfam" id="PF03690">
    <property type="entry name" value="MYG1_exonuc"/>
    <property type="match status" value="1"/>
</dbReference>
<reference evidence="2" key="1">
    <citation type="journal article" date="2013" name="Eukaryot. Cell">
        <title>Extremely Reduced Levels of Heterozygosity in the Vertebrate Pathogen Encephalitozoon cuniculi.</title>
        <authorList>
            <person name="Selman M."/>
            <person name="Sak B."/>
            <person name="Kvac M."/>
            <person name="Farinelli L."/>
            <person name="Weiss L.M."/>
            <person name="Corradi N."/>
        </authorList>
    </citation>
    <scope>NUCLEOTIDE SEQUENCE</scope>
</reference>
<dbReference type="VEuPathDB" id="MicrosporidiaDB:AEWR_031300"/>
<dbReference type="VEuPathDB" id="MicrosporidiaDB:ECU03_1360"/>
<dbReference type="VEuPathDB" id="MicrosporidiaDB:AEWD_031300"/>
<gene>
    <name evidence="2" type="ORF">ECU03_1360</name>
</gene>
<dbReference type="VEuPathDB" id="MicrosporidiaDB:AEWQ_031300"/>
<dbReference type="AlphaFoldDB" id="M1KB22"/>
<dbReference type="PANTHER" id="PTHR11215:SF1">
    <property type="entry name" value="MYG1 EXONUCLEASE"/>
    <property type="match status" value="1"/>
</dbReference>
<dbReference type="PANTHER" id="PTHR11215">
    <property type="entry name" value="METAL DEPENDENT HYDROLASE - RELATED"/>
    <property type="match status" value="1"/>
</dbReference>
<sequence length="305" mass="35085">MKLITHNERFHYDEVLASCILLRIYPDAEIVRTRDKTLIDSGDIVYDVGGVFDPGLGRFDHHQRTFFETFSPKYSVKLSSSGLIFKYFHRKLLSLYGIESSSRTYDLVVDKIYSEFFLYADAIDNGQDIYGEIKPRSIADLVNLFNVDGSGRDAETEGFYEALRIVDKDLDNYMKRIKLWTDNYEHMENKIKETSGPILVLDKHYSTDLVLEIEAQNGKDFKFMVFPHRGAYRVIAIPKHKGTFETKNPLRKEWRGLVNEELVEASGIEGCTFVHSSGFMGINSTLENALKMCTESLPDDEDPRQ</sequence>
<evidence type="ECO:0000313" key="2">
    <source>
        <dbReference type="EMBL" id="AGE96410.1"/>
    </source>
</evidence>